<dbReference type="Gene3D" id="3.10.105.10">
    <property type="entry name" value="Dipeptide-binding Protein, Domain 3"/>
    <property type="match status" value="1"/>
</dbReference>
<dbReference type="CDD" id="cd00995">
    <property type="entry name" value="PBP2_NikA_DppA_OppA_like"/>
    <property type="match status" value="1"/>
</dbReference>
<dbReference type="Gene3D" id="3.40.190.10">
    <property type="entry name" value="Periplasmic binding protein-like II"/>
    <property type="match status" value="1"/>
</dbReference>
<dbReference type="Pfam" id="PF00496">
    <property type="entry name" value="SBP_bac_5"/>
    <property type="match status" value="1"/>
</dbReference>
<dbReference type="GO" id="GO:1904680">
    <property type="term" value="F:peptide transmembrane transporter activity"/>
    <property type="evidence" value="ECO:0007669"/>
    <property type="project" value="TreeGrafter"/>
</dbReference>
<reference evidence="5" key="1">
    <citation type="submission" date="2018-04" db="EMBL/GenBank/DDBJ databases">
        <authorList>
            <person name="Liu S."/>
            <person name="Wang Z."/>
            <person name="Li J."/>
        </authorList>
    </citation>
    <scope>NUCLEOTIDE SEQUENCE [LARGE SCALE GENOMIC DNA]</scope>
    <source>
        <strain evidence="5">S1194</strain>
    </source>
</reference>
<evidence type="ECO:0000313" key="4">
    <source>
        <dbReference type="EMBL" id="PWB97759.1"/>
    </source>
</evidence>
<accession>A0A2U1T1K5</accession>
<proteinExistence type="predicted"/>
<sequence>MKSLQHARQSGPSRRGIRWTTAVLASASLMLAGCAADTGPSESSTDGALIVGVTQDVGKFDPIYSNLPTYNQFAYATPVYQTAGGEYGPYLASSWEFAPDNTSIALTLRSDAKFSDGTEVDADAVANSMVRFLTTMSPKLQQYGTQIAGVTATADDTVEIAFKNPVPQSYALSLLNQDSAFAMITAPAATADPESIEATTNGAGPYQLDPEKSTSGTEYTYVPNPHYFAPETLTYDTVVIKPFSDPSALGSALTSGQVTYAVSLLAPLAGQAESAGMQMSKGALGIGESGTAMLVFGDRTEGPLADVRVRQAIAHAIPRDDLNSSLYAGFATPTSSATPAGLPGHTGEDPYAYDLDRAKQLLSEAGFPNGFDLVVTSPSAMDPGNLLGQAVQGALQALGINVTLERNDDPFTALMGKILTDGGFPAYIYNAGGANVFGHVTGSMSGVGPINPNGEPLPMSVTDALTAAVTAPADEQDELLVKVTEAIDEIQWSVTLISVPRLTAVQPGVKSVPASYLTPEPNPISPNKGESWSGN</sequence>
<dbReference type="PANTHER" id="PTHR30290:SF83">
    <property type="entry name" value="ABC TRANSPORTER SUBSTRATE-BINDING PROTEIN"/>
    <property type="match status" value="1"/>
</dbReference>
<dbReference type="InterPro" id="IPR000914">
    <property type="entry name" value="SBP_5_dom"/>
</dbReference>
<feature type="signal peptide" evidence="2">
    <location>
        <begin position="1"/>
        <end position="35"/>
    </location>
</feature>
<dbReference type="GO" id="GO:0015833">
    <property type="term" value="P:peptide transport"/>
    <property type="evidence" value="ECO:0007669"/>
    <property type="project" value="TreeGrafter"/>
</dbReference>
<dbReference type="SUPFAM" id="SSF53850">
    <property type="entry name" value="Periplasmic binding protein-like II"/>
    <property type="match status" value="1"/>
</dbReference>
<dbReference type="RefSeq" id="WP_108997650.1">
    <property type="nucleotide sequence ID" value="NZ_QEEX01000001.1"/>
</dbReference>
<evidence type="ECO:0000256" key="1">
    <source>
        <dbReference type="SAM" id="MobiDB-lite"/>
    </source>
</evidence>
<evidence type="ECO:0000313" key="5">
    <source>
        <dbReference type="Proteomes" id="UP000244978"/>
    </source>
</evidence>
<name>A0A2U1T1K5_9MICO</name>
<organism evidence="4 5">
    <name type="scientific">Homoserinimonas hongtaonis</name>
    <dbReference type="NCBI Taxonomy" id="2079791"/>
    <lineage>
        <taxon>Bacteria</taxon>
        <taxon>Bacillati</taxon>
        <taxon>Actinomycetota</taxon>
        <taxon>Actinomycetes</taxon>
        <taxon>Micrococcales</taxon>
        <taxon>Microbacteriaceae</taxon>
        <taxon>Homoserinimonas</taxon>
    </lineage>
</organism>
<evidence type="ECO:0000256" key="2">
    <source>
        <dbReference type="SAM" id="SignalP"/>
    </source>
</evidence>
<dbReference type="PROSITE" id="PS51257">
    <property type="entry name" value="PROKAR_LIPOPROTEIN"/>
    <property type="match status" value="1"/>
</dbReference>
<gene>
    <name evidence="4" type="ORF">DF220_07900</name>
</gene>
<dbReference type="EMBL" id="QEEX01000001">
    <property type="protein sequence ID" value="PWB97759.1"/>
    <property type="molecule type" value="Genomic_DNA"/>
</dbReference>
<evidence type="ECO:0000259" key="3">
    <source>
        <dbReference type="Pfam" id="PF00496"/>
    </source>
</evidence>
<dbReference type="AlphaFoldDB" id="A0A2U1T1K5"/>
<dbReference type="Proteomes" id="UP000244978">
    <property type="component" value="Unassembled WGS sequence"/>
</dbReference>
<feature type="region of interest" description="Disordered" evidence="1">
    <location>
        <begin position="512"/>
        <end position="535"/>
    </location>
</feature>
<comment type="caution">
    <text evidence="4">The sequence shown here is derived from an EMBL/GenBank/DDBJ whole genome shotgun (WGS) entry which is preliminary data.</text>
</comment>
<feature type="chain" id="PRO_5039015527" description="Solute-binding protein family 5 domain-containing protein" evidence="2">
    <location>
        <begin position="36"/>
        <end position="535"/>
    </location>
</feature>
<protein>
    <recommendedName>
        <fullName evidence="3">Solute-binding protein family 5 domain-containing protein</fullName>
    </recommendedName>
</protein>
<keyword evidence="2" id="KW-0732">Signal</keyword>
<feature type="domain" description="Solute-binding protein family 5" evidence="3">
    <location>
        <begin position="87"/>
        <end position="434"/>
    </location>
</feature>
<dbReference type="PANTHER" id="PTHR30290">
    <property type="entry name" value="PERIPLASMIC BINDING COMPONENT OF ABC TRANSPORTER"/>
    <property type="match status" value="1"/>
</dbReference>
<dbReference type="InterPro" id="IPR039424">
    <property type="entry name" value="SBP_5"/>
</dbReference>
<keyword evidence="5" id="KW-1185">Reference proteome</keyword>